<sequence>MEIVSECHILDDVLIPTNTKIIQLRREGSHHQPLLKSIFLRIRNKYIVIEILAYAFYQNQFFYFLHRASLSINIFLIQQYRLIKAMVIACKNAFQITDPRHIILKNESHPMFRDNLIIQNFTYTQLLKLQRIMPHIRIEHLEYDENFGEFVHDKQNNIELDIREVKCYNLEQIVFLQKILAQSSFQKLKLYCTYLQDPHKHLPFASSQDLTIIPIEFQHVTLNYAKLEGLKEQIRYIRPTKKGTLVIEVHSPTLELEELWGLILECDMELLRFRLVLYSCPRFSLNEYCIMSFAVKHTIQFKRLDHQIFETEEGQPLEESEMETQQSLIKQSVNIQDCVVDINLANFLQYQDQIAVLNIRKIIIRIDEGWFPDLESSEIVTFNDQFAGDIKIICSESSGEKCKYMASLAQIILTQFPNTSGLMIDEGVEAIDQYKVADCLNLKSRIQKLQIIIMNLKNLNFYNKLIETSKQTIKSLDIILKQNIHGQGDPMLAKLENSLVLEAIRLKSDQYFLSDIDLKIFRTFKNLRVLILDGYTDDRETQLLFEEELQNSLANLEALEVNVALMDPVKAFQGPHRALKRLRYYARRKKPRDFIQEVVPREVDEIVAGKRDGFKFESKFTDPFKVYPNAILIQIK</sequence>
<gene>
    <name evidence="1" type="ORF">FGO68_gene15050</name>
</gene>
<name>A0A8J8NTY4_HALGN</name>
<accession>A0A8J8NTY4</accession>
<dbReference type="Proteomes" id="UP000785679">
    <property type="component" value="Unassembled WGS sequence"/>
</dbReference>
<organism evidence="1 2">
    <name type="scientific">Halteria grandinella</name>
    <dbReference type="NCBI Taxonomy" id="5974"/>
    <lineage>
        <taxon>Eukaryota</taxon>
        <taxon>Sar</taxon>
        <taxon>Alveolata</taxon>
        <taxon>Ciliophora</taxon>
        <taxon>Intramacronucleata</taxon>
        <taxon>Spirotrichea</taxon>
        <taxon>Stichotrichia</taxon>
        <taxon>Sporadotrichida</taxon>
        <taxon>Halteriidae</taxon>
        <taxon>Halteria</taxon>
    </lineage>
</organism>
<protein>
    <submittedName>
        <fullName evidence="1">Uncharacterized protein</fullName>
    </submittedName>
</protein>
<reference evidence="1" key="1">
    <citation type="submission" date="2019-06" db="EMBL/GenBank/DDBJ databases">
        <authorList>
            <person name="Zheng W."/>
        </authorList>
    </citation>
    <scope>NUCLEOTIDE SEQUENCE</scope>
    <source>
        <strain evidence="1">QDHG01</strain>
    </source>
</reference>
<dbReference type="AlphaFoldDB" id="A0A8J8NTY4"/>
<dbReference type="EMBL" id="RRYP01005983">
    <property type="protein sequence ID" value="TNV81582.1"/>
    <property type="molecule type" value="Genomic_DNA"/>
</dbReference>
<comment type="caution">
    <text evidence="1">The sequence shown here is derived from an EMBL/GenBank/DDBJ whole genome shotgun (WGS) entry which is preliminary data.</text>
</comment>
<keyword evidence="2" id="KW-1185">Reference proteome</keyword>
<proteinExistence type="predicted"/>
<evidence type="ECO:0000313" key="2">
    <source>
        <dbReference type="Proteomes" id="UP000785679"/>
    </source>
</evidence>
<evidence type="ECO:0000313" key="1">
    <source>
        <dbReference type="EMBL" id="TNV81582.1"/>
    </source>
</evidence>